<dbReference type="InterPro" id="IPR029058">
    <property type="entry name" value="AB_hydrolase_fold"/>
</dbReference>
<comment type="caution">
    <text evidence="2">The sequence shown here is derived from an EMBL/GenBank/DDBJ whole genome shotgun (WGS) entry which is preliminary data.</text>
</comment>
<dbReference type="InterPro" id="IPR053228">
    <property type="entry name" value="Stereospecific_Lipase"/>
</dbReference>
<evidence type="ECO:0000313" key="3">
    <source>
        <dbReference type="Proteomes" id="UP001610446"/>
    </source>
</evidence>
<dbReference type="Gene3D" id="3.40.50.1820">
    <property type="entry name" value="alpha/beta hydrolase"/>
    <property type="match status" value="1"/>
</dbReference>
<accession>A0ABR4JPV3</accession>
<feature type="chain" id="PRO_5045163423" description="Alpha/Beta hydrolase protein" evidence="1">
    <location>
        <begin position="21"/>
        <end position="356"/>
    </location>
</feature>
<keyword evidence="3" id="KW-1185">Reference proteome</keyword>
<dbReference type="PANTHER" id="PTHR37574:SF1">
    <property type="entry name" value="LIPASE B"/>
    <property type="match status" value="1"/>
</dbReference>
<organism evidence="2 3">
    <name type="scientific">Aspergillus pseudoustus</name>
    <dbReference type="NCBI Taxonomy" id="1810923"/>
    <lineage>
        <taxon>Eukaryota</taxon>
        <taxon>Fungi</taxon>
        <taxon>Dikarya</taxon>
        <taxon>Ascomycota</taxon>
        <taxon>Pezizomycotina</taxon>
        <taxon>Eurotiomycetes</taxon>
        <taxon>Eurotiomycetidae</taxon>
        <taxon>Eurotiales</taxon>
        <taxon>Aspergillaceae</taxon>
        <taxon>Aspergillus</taxon>
        <taxon>Aspergillus subgen. Nidulantes</taxon>
    </lineage>
</organism>
<dbReference type="EMBL" id="JBFXLU010000105">
    <property type="protein sequence ID" value="KAL2841856.1"/>
    <property type="molecule type" value="Genomic_DNA"/>
</dbReference>
<evidence type="ECO:0008006" key="4">
    <source>
        <dbReference type="Google" id="ProtNLM"/>
    </source>
</evidence>
<protein>
    <recommendedName>
        <fullName evidence="4">Alpha/Beta hydrolase protein</fullName>
    </recommendedName>
</protein>
<gene>
    <name evidence="2" type="ORF">BJY01DRAFT_217081</name>
</gene>
<feature type="signal peptide" evidence="1">
    <location>
        <begin position="1"/>
        <end position="20"/>
    </location>
</feature>
<dbReference type="PANTHER" id="PTHR37574">
    <property type="entry name" value="LIPASE B"/>
    <property type="match status" value="1"/>
</dbReference>
<sequence>MRFVFTTCSVVLFSITRAWTTSTAVDSKYSNNEPEPSPVIYPQKHLDDVPFSVDETLLRSSIYIPSGFEYGQGNKTPILLVPGTGISGGSTYTNTIGKLLQGTTYADPVWLNIPGNSLGDIQMNSEYVAYAINYVSAISGNCNISIISWSQGAINVHWSFMYWPSTRQAISDFVALSPDFKGTVLASFLCSRLTPPALCVPSIIQQESSSNFMSLFSSNGGREAFVPTTTVYSSTDEIVQPQDGANASGYIDDPKAVGVSNNQIQALCPGIQVVLHEGILYNAVAWALIQDAITHPGPGQSSRLKNLKELCYQIYAPGLFVVDVVGSESLLIQALTNVALYTPKTTSEPEKASYVI</sequence>
<proteinExistence type="predicted"/>
<name>A0ABR4JPV3_9EURO</name>
<reference evidence="2 3" key="1">
    <citation type="submission" date="2024-07" db="EMBL/GenBank/DDBJ databases">
        <title>Section-level genome sequencing and comparative genomics of Aspergillus sections Usti and Cavernicolus.</title>
        <authorList>
            <consortium name="Lawrence Berkeley National Laboratory"/>
            <person name="Nybo J.L."/>
            <person name="Vesth T.C."/>
            <person name="Theobald S."/>
            <person name="Frisvad J.C."/>
            <person name="Larsen T.O."/>
            <person name="Kjaerboelling I."/>
            <person name="Rothschild-Mancinelli K."/>
            <person name="Lyhne E.K."/>
            <person name="Kogle M.E."/>
            <person name="Barry K."/>
            <person name="Clum A."/>
            <person name="Na H."/>
            <person name="Ledsgaard L."/>
            <person name="Lin J."/>
            <person name="Lipzen A."/>
            <person name="Kuo A."/>
            <person name="Riley R."/>
            <person name="Mondo S."/>
            <person name="Labutti K."/>
            <person name="Haridas S."/>
            <person name="Pangalinan J."/>
            <person name="Salamov A.A."/>
            <person name="Simmons B.A."/>
            <person name="Magnuson J.K."/>
            <person name="Chen J."/>
            <person name="Drula E."/>
            <person name="Henrissat B."/>
            <person name="Wiebenga A."/>
            <person name="Lubbers R.J."/>
            <person name="Gomes A.C."/>
            <person name="Makela M.R."/>
            <person name="Stajich J."/>
            <person name="Grigoriev I.V."/>
            <person name="Mortensen U.H."/>
            <person name="De Vries R.P."/>
            <person name="Baker S.E."/>
            <person name="Andersen M.R."/>
        </authorList>
    </citation>
    <scope>NUCLEOTIDE SEQUENCE [LARGE SCALE GENOMIC DNA]</scope>
    <source>
        <strain evidence="2 3">CBS 123904</strain>
    </source>
</reference>
<dbReference type="Proteomes" id="UP001610446">
    <property type="component" value="Unassembled WGS sequence"/>
</dbReference>
<keyword evidence="1" id="KW-0732">Signal</keyword>
<dbReference type="SUPFAM" id="SSF53474">
    <property type="entry name" value="alpha/beta-Hydrolases"/>
    <property type="match status" value="1"/>
</dbReference>
<evidence type="ECO:0000313" key="2">
    <source>
        <dbReference type="EMBL" id="KAL2841856.1"/>
    </source>
</evidence>
<evidence type="ECO:0000256" key="1">
    <source>
        <dbReference type="SAM" id="SignalP"/>
    </source>
</evidence>